<evidence type="ECO:0000313" key="2">
    <source>
        <dbReference type="Proteomes" id="UP000308600"/>
    </source>
</evidence>
<organism evidence="1 2">
    <name type="scientific">Pluteus cervinus</name>
    <dbReference type="NCBI Taxonomy" id="181527"/>
    <lineage>
        <taxon>Eukaryota</taxon>
        <taxon>Fungi</taxon>
        <taxon>Dikarya</taxon>
        <taxon>Basidiomycota</taxon>
        <taxon>Agaricomycotina</taxon>
        <taxon>Agaricomycetes</taxon>
        <taxon>Agaricomycetidae</taxon>
        <taxon>Agaricales</taxon>
        <taxon>Pluteineae</taxon>
        <taxon>Pluteaceae</taxon>
        <taxon>Pluteus</taxon>
    </lineage>
</organism>
<keyword evidence="2" id="KW-1185">Reference proteome</keyword>
<protein>
    <submittedName>
        <fullName evidence="1">WD40 repeat-like protein</fullName>
    </submittedName>
</protein>
<dbReference type="EMBL" id="ML209313">
    <property type="protein sequence ID" value="TFK58533.1"/>
    <property type="molecule type" value="Genomic_DNA"/>
</dbReference>
<evidence type="ECO:0000313" key="1">
    <source>
        <dbReference type="EMBL" id="TFK58533.1"/>
    </source>
</evidence>
<name>A0ACD2ZY99_9AGAR</name>
<dbReference type="Proteomes" id="UP000308600">
    <property type="component" value="Unassembled WGS sequence"/>
</dbReference>
<reference evidence="1 2" key="1">
    <citation type="journal article" date="2019" name="Nat. Ecol. Evol.">
        <title>Megaphylogeny resolves global patterns of mushroom evolution.</title>
        <authorList>
            <person name="Varga T."/>
            <person name="Krizsan K."/>
            <person name="Foldi C."/>
            <person name="Dima B."/>
            <person name="Sanchez-Garcia M."/>
            <person name="Sanchez-Ramirez S."/>
            <person name="Szollosi G.J."/>
            <person name="Szarkandi J.G."/>
            <person name="Papp V."/>
            <person name="Albert L."/>
            <person name="Andreopoulos W."/>
            <person name="Angelini C."/>
            <person name="Antonin V."/>
            <person name="Barry K.W."/>
            <person name="Bougher N.L."/>
            <person name="Buchanan P."/>
            <person name="Buyck B."/>
            <person name="Bense V."/>
            <person name="Catcheside P."/>
            <person name="Chovatia M."/>
            <person name="Cooper J."/>
            <person name="Damon W."/>
            <person name="Desjardin D."/>
            <person name="Finy P."/>
            <person name="Geml J."/>
            <person name="Haridas S."/>
            <person name="Hughes K."/>
            <person name="Justo A."/>
            <person name="Karasinski D."/>
            <person name="Kautmanova I."/>
            <person name="Kiss B."/>
            <person name="Kocsube S."/>
            <person name="Kotiranta H."/>
            <person name="LaButti K.M."/>
            <person name="Lechner B.E."/>
            <person name="Liimatainen K."/>
            <person name="Lipzen A."/>
            <person name="Lukacs Z."/>
            <person name="Mihaltcheva S."/>
            <person name="Morgado L.N."/>
            <person name="Niskanen T."/>
            <person name="Noordeloos M.E."/>
            <person name="Ohm R.A."/>
            <person name="Ortiz-Santana B."/>
            <person name="Ovrebo C."/>
            <person name="Racz N."/>
            <person name="Riley R."/>
            <person name="Savchenko A."/>
            <person name="Shiryaev A."/>
            <person name="Soop K."/>
            <person name="Spirin V."/>
            <person name="Szebenyi C."/>
            <person name="Tomsovsky M."/>
            <person name="Tulloss R.E."/>
            <person name="Uehling J."/>
            <person name="Grigoriev I.V."/>
            <person name="Vagvolgyi C."/>
            <person name="Papp T."/>
            <person name="Martin F.M."/>
            <person name="Miettinen O."/>
            <person name="Hibbett D.S."/>
            <person name="Nagy L.G."/>
        </authorList>
    </citation>
    <scope>NUCLEOTIDE SEQUENCE [LARGE SCALE GENOMIC DNA]</scope>
    <source>
        <strain evidence="1 2">NL-1719</strain>
    </source>
</reference>
<proteinExistence type="predicted"/>
<gene>
    <name evidence="1" type="ORF">BDN72DRAFT_906650</name>
</gene>
<sequence length="363" mass="40477">MVQFRLRCRNSITHSQPINFLLFSPDGSSLLSAGDDGYIKIWSTSNLQLIQSIRTSQGAVVILRWVPRNQVAHRSYFLSAGSDATIKLWRETNAGYVEDSALTVPDFESAIEDMAIFGSTVALTCNNKFALLTVGENPPLLHDVTISRSQRGHLRSLIFLEAGTQLLIGFLDSRELELWSLTTTPPSQIWSHRINSRRIGNMTWSEPTSRLLIWNLEDGVDIYRLQNPQRLPVYVASFRVRMDTMSVPVQMCCSSRHSLALCGSNLGALHLWDITSNTHRQTIIHESGKRYVQTVAVWEGRVQAGGGNSPCILASASSDPGRNTQSICVWAPSRFPIVNLGWVVLMFTDQFSDHGFALVNMIG</sequence>
<accession>A0ACD2ZY99</accession>